<dbReference type="Gene3D" id="3.90.190.10">
    <property type="entry name" value="Protein tyrosine phosphatase superfamily"/>
    <property type="match status" value="1"/>
</dbReference>
<evidence type="ECO:0000313" key="16">
    <source>
        <dbReference type="EMBL" id="GFR33016.1"/>
    </source>
</evidence>
<evidence type="ECO:0000256" key="11">
    <source>
        <dbReference type="ARBA" id="ARBA00023242"/>
    </source>
</evidence>
<evidence type="ECO:0000259" key="14">
    <source>
        <dbReference type="PROSITE" id="PS50054"/>
    </source>
</evidence>
<dbReference type="PROSITE" id="PS50056">
    <property type="entry name" value="TYR_PHOSPHATASE_2"/>
    <property type="match status" value="1"/>
</dbReference>
<dbReference type="InterPro" id="IPR001339">
    <property type="entry name" value="mRNA_cap_enzyme_adenylation"/>
</dbReference>
<dbReference type="InterPro" id="IPR020422">
    <property type="entry name" value="TYR_PHOSPHATASE_DUAL_dom"/>
</dbReference>
<dbReference type="SUPFAM" id="SSF50249">
    <property type="entry name" value="Nucleic acid-binding proteins"/>
    <property type="match status" value="1"/>
</dbReference>
<organism evidence="16 17">
    <name type="scientific">Trichonephila clavata</name>
    <name type="common">Joro spider</name>
    <name type="synonym">Nephila clavata</name>
    <dbReference type="NCBI Taxonomy" id="2740835"/>
    <lineage>
        <taxon>Eukaryota</taxon>
        <taxon>Metazoa</taxon>
        <taxon>Ecdysozoa</taxon>
        <taxon>Arthropoda</taxon>
        <taxon>Chelicerata</taxon>
        <taxon>Arachnida</taxon>
        <taxon>Araneae</taxon>
        <taxon>Araneomorphae</taxon>
        <taxon>Entelegynae</taxon>
        <taxon>Araneoidea</taxon>
        <taxon>Nephilidae</taxon>
        <taxon>Trichonephila</taxon>
    </lineage>
</organism>
<dbReference type="GO" id="GO:0004484">
    <property type="term" value="F:mRNA guanylyltransferase activity"/>
    <property type="evidence" value="ECO:0007669"/>
    <property type="project" value="UniProtKB-EC"/>
</dbReference>
<dbReference type="InterPro" id="IPR000387">
    <property type="entry name" value="Tyr_Pase_dom"/>
</dbReference>
<dbReference type="Gene3D" id="3.30.470.30">
    <property type="entry name" value="DNA ligase/mRNA capping enzyme"/>
    <property type="match status" value="1"/>
</dbReference>
<reference evidence="16" key="1">
    <citation type="submission" date="2020-07" db="EMBL/GenBank/DDBJ databases">
        <title>Multicomponent nature underlies the extraordinary mechanical properties of spider dragline silk.</title>
        <authorList>
            <person name="Kono N."/>
            <person name="Nakamura H."/>
            <person name="Mori M."/>
            <person name="Yoshida Y."/>
            <person name="Ohtoshi R."/>
            <person name="Malay A.D."/>
            <person name="Moran D.A.P."/>
            <person name="Tomita M."/>
            <person name="Numata K."/>
            <person name="Arakawa K."/>
        </authorList>
    </citation>
    <scope>NUCLEOTIDE SEQUENCE</scope>
</reference>
<evidence type="ECO:0000256" key="2">
    <source>
        <dbReference type="ARBA" id="ARBA00012475"/>
    </source>
</evidence>
<dbReference type="Gene3D" id="2.40.50.140">
    <property type="entry name" value="Nucleic acid-binding proteins"/>
    <property type="match status" value="1"/>
</dbReference>
<keyword evidence="5" id="KW-0548">Nucleotidyltransferase</keyword>
<dbReference type="SUPFAM" id="SSF52799">
    <property type="entry name" value="(Phosphotyrosine protein) phosphatases II"/>
    <property type="match status" value="1"/>
</dbReference>
<dbReference type="GO" id="GO:0006370">
    <property type="term" value="P:7-methylguanosine mRNA capping"/>
    <property type="evidence" value="ECO:0007669"/>
    <property type="project" value="UniProtKB-KW"/>
</dbReference>
<evidence type="ECO:0000256" key="3">
    <source>
        <dbReference type="ARBA" id="ARBA00022664"/>
    </source>
</evidence>
<keyword evidence="10" id="KW-0342">GTP-binding</keyword>
<evidence type="ECO:0000259" key="15">
    <source>
        <dbReference type="PROSITE" id="PS50056"/>
    </source>
</evidence>
<keyword evidence="6" id="KW-0547">Nucleotide-binding</keyword>
<keyword evidence="7" id="KW-0378">Hydrolase</keyword>
<feature type="domain" description="Tyrosine specific protein phosphatases" evidence="15">
    <location>
        <begin position="368"/>
        <end position="435"/>
    </location>
</feature>
<dbReference type="Pfam" id="PF01331">
    <property type="entry name" value="mRNA_cap_enzyme"/>
    <property type="match status" value="1"/>
</dbReference>
<keyword evidence="8" id="KW-0904">Protein phosphatase</keyword>
<comment type="caution">
    <text evidence="16">The sequence shown here is derived from an EMBL/GenBank/DDBJ whole genome shotgun (WGS) entry which is preliminary data.</text>
</comment>
<dbReference type="GO" id="GO:0005524">
    <property type="term" value="F:ATP binding"/>
    <property type="evidence" value="ECO:0007669"/>
    <property type="project" value="InterPro"/>
</dbReference>
<evidence type="ECO:0000256" key="9">
    <source>
        <dbReference type="ARBA" id="ARBA00023042"/>
    </source>
</evidence>
<dbReference type="InterPro" id="IPR012340">
    <property type="entry name" value="NA-bd_OB-fold"/>
</dbReference>
<dbReference type="Pfam" id="PF03919">
    <property type="entry name" value="mRNA_cap_C"/>
    <property type="match status" value="1"/>
</dbReference>
<evidence type="ECO:0000256" key="6">
    <source>
        <dbReference type="ARBA" id="ARBA00022741"/>
    </source>
</evidence>
<gene>
    <name evidence="16" type="primary">RNGTT</name>
    <name evidence="16" type="ORF">TNCT_329921</name>
</gene>
<keyword evidence="9" id="KW-0506">mRNA capping</keyword>
<dbReference type="EC" id="2.7.7.50" evidence="2"/>
<dbReference type="FunFam" id="3.30.470.30:FF:000040">
    <property type="entry name" value="mRNA-capping enzyme"/>
    <property type="match status" value="1"/>
</dbReference>
<dbReference type="FunFam" id="3.90.190.10:FF:000040">
    <property type="entry name" value="mRNA-capping enzyme"/>
    <property type="match status" value="1"/>
</dbReference>
<evidence type="ECO:0000256" key="8">
    <source>
        <dbReference type="ARBA" id="ARBA00022912"/>
    </source>
</evidence>
<dbReference type="GO" id="GO:0005634">
    <property type="term" value="C:nucleus"/>
    <property type="evidence" value="ECO:0007669"/>
    <property type="project" value="UniProtKB-SubCell"/>
</dbReference>
<feature type="domain" description="Tyrosine-protein phosphatase" evidence="14">
    <location>
        <begin position="290"/>
        <end position="447"/>
    </location>
</feature>
<evidence type="ECO:0000256" key="1">
    <source>
        <dbReference type="ARBA" id="ARBA00004123"/>
    </source>
</evidence>
<protein>
    <recommendedName>
        <fullName evidence="2">mRNA guanylyltransferase</fullName>
        <ecNumber evidence="2">2.7.7.50</ecNumber>
    </recommendedName>
</protein>
<evidence type="ECO:0000256" key="7">
    <source>
        <dbReference type="ARBA" id="ARBA00022801"/>
    </source>
</evidence>
<comment type="catalytic activity">
    <reaction evidence="12">
        <text>a 5'-end diphospho-ribonucleoside in mRNA + GTP + H(+) = a 5'-end (5'-triphosphoguanosine)-ribonucleoside in mRNA + diphosphate</text>
        <dbReference type="Rhea" id="RHEA:67012"/>
        <dbReference type="Rhea" id="RHEA-COMP:17165"/>
        <dbReference type="Rhea" id="RHEA-COMP:17166"/>
        <dbReference type="ChEBI" id="CHEBI:15378"/>
        <dbReference type="ChEBI" id="CHEBI:33019"/>
        <dbReference type="ChEBI" id="CHEBI:37565"/>
        <dbReference type="ChEBI" id="CHEBI:167616"/>
        <dbReference type="ChEBI" id="CHEBI:167617"/>
        <dbReference type="EC" id="2.7.7.50"/>
    </reaction>
    <physiologicalReaction direction="left-to-right" evidence="12">
        <dbReference type="Rhea" id="RHEA:67013"/>
    </physiologicalReaction>
</comment>
<comment type="subcellular location">
    <subcellularLocation>
        <location evidence="1">Nucleus</location>
    </subcellularLocation>
</comment>
<evidence type="ECO:0000256" key="13">
    <source>
        <dbReference type="SAM" id="MobiDB-lite"/>
    </source>
</evidence>
<dbReference type="SUPFAM" id="SSF56091">
    <property type="entry name" value="DNA ligase/mRNA capping enzyme, catalytic domain"/>
    <property type="match status" value="1"/>
</dbReference>
<dbReference type="PANTHER" id="PTHR10367:SF17">
    <property type="entry name" value="MRNA-CAPPING ENZYME"/>
    <property type="match status" value="1"/>
</dbReference>
<feature type="region of interest" description="Disordered" evidence="13">
    <location>
        <begin position="1"/>
        <end position="25"/>
    </location>
</feature>
<keyword evidence="17" id="KW-1185">Reference proteome</keyword>
<dbReference type="PROSITE" id="PS00383">
    <property type="entry name" value="TYR_PHOSPHATASE_1"/>
    <property type="match status" value="1"/>
</dbReference>
<feature type="compositionally biased region" description="Polar residues" evidence="13">
    <location>
        <begin position="11"/>
        <end position="25"/>
    </location>
</feature>
<evidence type="ECO:0000256" key="10">
    <source>
        <dbReference type="ARBA" id="ARBA00023134"/>
    </source>
</evidence>
<dbReference type="AlphaFoldDB" id="A0A8X6HZL5"/>
<dbReference type="InterPro" id="IPR016130">
    <property type="entry name" value="Tyr_Pase_AS"/>
</dbReference>
<dbReference type="SMART" id="SM00195">
    <property type="entry name" value="DSPc"/>
    <property type="match status" value="1"/>
</dbReference>
<keyword evidence="3" id="KW-0507">mRNA processing</keyword>
<dbReference type="Gene3D" id="3.30.1490.430">
    <property type="match status" value="1"/>
</dbReference>
<dbReference type="PANTHER" id="PTHR10367">
    <property type="entry name" value="MRNA-CAPPING ENZYME"/>
    <property type="match status" value="1"/>
</dbReference>
<dbReference type="Pfam" id="PF00782">
    <property type="entry name" value="DSPc"/>
    <property type="match status" value="1"/>
</dbReference>
<dbReference type="EMBL" id="BMAO01009745">
    <property type="protein sequence ID" value="GFR33016.1"/>
    <property type="molecule type" value="Genomic_DNA"/>
</dbReference>
<evidence type="ECO:0000256" key="12">
    <source>
        <dbReference type="ARBA" id="ARBA00044624"/>
    </source>
</evidence>
<keyword evidence="4" id="KW-0808">Transferase</keyword>
<dbReference type="InterPro" id="IPR029021">
    <property type="entry name" value="Prot-tyrosine_phosphatase-like"/>
</dbReference>
<sequence length="834" mass="95494">MLFTQPAPSVAPTSPNNGGVINNPTQPQTVQSFSSLNQRGNKFVFLSTAIVGVWSPLLKSYVRGRVILDSASQSHFMTLQFASKLGLEKEKNKSRSQRIKITDFVPSIQPNLKTKRFKDINRSILSDPSFDVPGKIDMIIGAELFYQILKDGRKAISDNVSLINTVFGFIVCGSISEINHKSSCFLTSENIDNCIKKFWEIEEIIQDRHLSKEEEFCEMHFRNTHRRDCTGRFIVNMPVQDEELTTLVLHICHILIIMGDRKRGRKDLGPPPRWLYCPRKGALIVDKFIAFKTPLDDSYNSQVPEECTFTPAMLISLLQSQKVRLGLWIDLTNTTRFYSKEDIEGRNIKYVKLQCRGHGECPSAEQTNTFIAICQKFISKNPLEVIGVHCTHGFNRTGFLIVAYLIESLSWSVEAAVTYFSQARPPGIYKADYLQELFRRYGDVNDAFPAPPLPEWCNEDDDVDDDGKFINEGKGGKDRPPAKKRKEFHRKNPVFMEGVPGVSTISELAHISRIQRKCQDMCGWKGSGFPGSQPVSMDINNLKFLHSKPYKVSWKADGTRYMMLIDGEDEIYFIDRDNSVFKVDGLRFPRRKEPEEHLANTLLDGEMIIDKVDGKDVPRYLAYDIVKFESQDVGQTDFERRFLCIAKEIIKPRRDAMVIGKIDRMKEPFSVRAKDFWDVTSAKQILGEKFRKEMSHEVDGLIFQPVPDPYVTGRCPGVLKWKPPELNSVDFKLVIQQRTGMGLLPTKVGLLYVGGMSEPFAEIKMNKALRAMDKKIIECKYENNQWVFMRERTDKSFPNAYKTAMGVCESIRNPVTTDLLFHHIDCYRWRPPKK</sequence>
<evidence type="ECO:0000256" key="4">
    <source>
        <dbReference type="ARBA" id="ARBA00022679"/>
    </source>
</evidence>
<dbReference type="GO" id="GO:0005525">
    <property type="term" value="F:GTP binding"/>
    <property type="evidence" value="ECO:0007669"/>
    <property type="project" value="UniProtKB-KW"/>
</dbReference>
<accession>A0A8X6HZL5</accession>
<dbReference type="InterPro" id="IPR013846">
    <property type="entry name" value="mRNA_cap_enzyme_C"/>
</dbReference>
<dbReference type="FunFam" id="2.40.50.140:FF:000111">
    <property type="entry name" value="mRNA-capping enzyme"/>
    <property type="match status" value="1"/>
</dbReference>
<evidence type="ECO:0000313" key="17">
    <source>
        <dbReference type="Proteomes" id="UP000887116"/>
    </source>
</evidence>
<evidence type="ECO:0000256" key="5">
    <source>
        <dbReference type="ARBA" id="ARBA00022695"/>
    </source>
</evidence>
<dbReference type="CDD" id="cd17664">
    <property type="entry name" value="Mce1_N"/>
    <property type="match status" value="1"/>
</dbReference>
<dbReference type="InterPro" id="IPR051029">
    <property type="entry name" value="mRNA_Capping_Enz/RNA_Phosphat"/>
</dbReference>
<proteinExistence type="predicted"/>
<dbReference type="InterPro" id="IPR000340">
    <property type="entry name" value="Dual-sp_phosphatase_cat-dom"/>
</dbReference>
<dbReference type="OrthoDB" id="200924at2759"/>
<keyword evidence="11" id="KW-0539">Nucleus</keyword>
<dbReference type="Proteomes" id="UP000887116">
    <property type="component" value="Unassembled WGS sequence"/>
</dbReference>
<dbReference type="GO" id="GO:0004721">
    <property type="term" value="F:phosphoprotein phosphatase activity"/>
    <property type="evidence" value="ECO:0007669"/>
    <property type="project" value="UniProtKB-KW"/>
</dbReference>
<dbReference type="PROSITE" id="PS50054">
    <property type="entry name" value="TYR_PHOSPHATASE_DUAL"/>
    <property type="match status" value="1"/>
</dbReference>
<dbReference type="CDD" id="cd07895">
    <property type="entry name" value="Adenylation_mRNA_capping"/>
    <property type="match status" value="1"/>
</dbReference>
<name>A0A8X6HZL5_TRICU</name>